<keyword evidence="2" id="KW-1185">Reference proteome</keyword>
<proteinExistence type="predicted"/>
<comment type="caution">
    <text evidence="1">The sequence shown here is derived from an EMBL/GenBank/DDBJ whole genome shotgun (WGS) entry which is preliminary data.</text>
</comment>
<gene>
    <name evidence="1" type="ORF">T07_5540</name>
</gene>
<reference evidence="1 2" key="1">
    <citation type="submission" date="2015-01" db="EMBL/GenBank/DDBJ databases">
        <title>Evolution of Trichinella species and genotypes.</title>
        <authorList>
            <person name="Korhonen P.K."/>
            <person name="Edoardo P."/>
            <person name="Giuseppe L.R."/>
            <person name="Gasser R.B."/>
        </authorList>
    </citation>
    <scope>NUCLEOTIDE SEQUENCE [LARGE SCALE GENOMIC DNA]</scope>
    <source>
        <strain evidence="1">ISS37</strain>
    </source>
</reference>
<protein>
    <submittedName>
        <fullName evidence="1">Uncharacterized protein</fullName>
    </submittedName>
</protein>
<sequence length="180" mass="20571">MRHNKRKTVVTIQPFSISSRHKPVIALPLTKIRNISQTRPHAHIWTAQHRTEHNVKRELRSLACHGYFYTSVVNVQLLDGLFSLTPNMIARHGIFQLLDGKQNGFLIYSKKCKGVNGWTAASRSGKSLEIFVQMFLKKFWLRWGPTGQAVLLPSTPLQSYYLDIRLLSLESSLPDALNFS</sequence>
<dbReference type="AlphaFoldDB" id="A0A0V0RJ21"/>
<evidence type="ECO:0000313" key="1">
    <source>
        <dbReference type="EMBL" id="KRX14418.1"/>
    </source>
</evidence>
<dbReference type="Proteomes" id="UP000054630">
    <property type="component" value="Unassembled WGS sequence"/>
</dbReference>
<evidence type="ECO:0000313" key="2">
    <source>
        <dbReference type="Proteomes" id="UP000054630"/>
    </source>
</evidence>
<organism evidence="1 2">
    <name type="scientific">Trichinella nelsoni</name>
    <dbReference type="NCBI Taxonomy" id="6336"/>
    <lineage>
        <taxon>Eukaryota</taxon>
        <taxon>Metazoa</taxon>
        <taxon>Ecdysozoa</taxon>
        <taxon>Nematoda</taxon>
        <taxon>Enoplea</taxon>
        <taxon>Dorylaimia</taxon>
        <taxon>Trichinellida</taxon>
        <taxon>Trichinellidae</taxon>
        <taxon>Trichinella</taxon>
    </lineage>
</organism>
<name>A0A0V0RJ21_9BILA</name>
<dbReference type="EMBL" id="JYDL01000160">
    <property type="protein sequence ID" value="KRX14418.1"/>
    <property type="molecule type" value="Genomic_DNA"/>
</dbReference>
<accession>A0A0V0RJ21</accession>
<dbReference type="OrthoDB" id="10458348at2759"/>